<sequence length="246" mass="27073">MENVHLIGLSRQSALRNQLDVVANNMANINTTGFKSQRLLFEEYLMPVAEATEFQTPDETLSYVLDYQSITDFDTGAFKMTGNDLDLAIEGEGFFVVQMGDGTEAYTRDGAFVIDQNGQLVTSDGRPVMTTGGPITFSAEDGSVEIAKDGTISTELGIRGVIRVASFEDPQELEKQGDNLYRGENPGIPQRFNVVQGALERSNVEGVYQVTQLIEVTRAYESITKMLKDVNDLRQQAIQVLGKLEA</sequence>
<reference evidence="9" key="1">
    <citation type="submission" date="2015-07" db="EMBL/GenBank/DDBJ databases">
        <authorList>
            <person name="Rodrigo-Torres Lidia"/>
            <person name="Arahal R.David."/>
        </authorList>
    </citation>
    <scope>NUCLEOTIDE SEQUENCE [LARGE SCALE GENOMIC DNA]</scope>
    <source>
        <strain evidence="9">CECT 5112</strain>
    </source>
</reference>
<evidence type="ECO:0000259" key="5">
    <source>
        <dbReference type="Pfam" id="PF00460"/>
    </source>
</evidence>
<dbReference type="Pfam" id="PF22692">
    <property type="entry name" value="LlgE_F_G_D1"/>
    <property type="match status" value="1"/>
</dbReference>
<dbReference type="InterPro" id="IPR020013">
    <property type="entry name" value="Flagellar_FlgE/F/G"/>
</dbReference>
<dbReference type="GO" id="GO:0030694">
    <property type="term" value="C:bacterial-type flagellum basal body, rod"/>
    <property type="evidence" value="ECO:0007669"/>
    <property type="project" value="UniProtKB-UniRule"/>
</dbReference>
<dbReference type="PROSITE" id="PS00588">
    <property type="entry name" value="FLAGELLA_BB_ROD"/>
    <property type="match status" value="1"/>
</dbReference>
<dbReference type="RefSeq" id="WP_008196245.1">
    <property type="nucleotide sequence ID" value="NZ_CXWD01000005.1"/>
</dbReference>
<dbReference type="InterPro" id="IPR037925">
    <property type="entry name" value="FlgE/F/G-like"/>
</dbReference>
<name>A0A0M7A3H3_9HYPH</name>
<feature type="domain" description="Flagellar basal body rod protein N-terminal" evidence="5">
    <location>
        <begin position="7"/>
        <end position="35"/>
    </location>
</feature>
<dbReference type="GO" id="GO:0071978">
    <property type="term" value="P:bacterial-type flagellum-dependent swarming motility"/>
    <property type="evidence" value="ECO:0007669"/>
    <property type="project" value="TreeGrafter"/>
</dbReference>
<evidence type="ECO:0000313" key="8">
    <source>
        <dbReference type="EMBL" id="CTQ68214.1"/>
    </source>
</evidence>
<dbReference type="Proteomes" id="UP000053235">
    <property type="component" value="Unassembled WGS sequence"/>
</dbReference>
<evidence type="ECO:0000259" key="7">
    <source>
        <dbReference type="Pfam" id="PF22692"/>
    </source>
</evidence>
<proteinExistence type="inferred from homology"/>
<dbReference type="OrthoDB" id="9804559at2"/>
<feature type="domain" description="Flagellar hook protein FlgE/F/G-like D1" evidence="7">
    <location>
        <begin position="88"/>
        <end position="153"/>
    </location>
</feature>
<dbReference type="STRING" id="388408.LAX5112_01677"/>
<dbReference type="EMBL" id="CXWD01000005">
    <property type="protein sequence ID" value="CTQ68214.1"/>
    <property type="molecule type" value="Genomic_DNA"/>
</dbReference>
<dbReference type="NCBIfam" id="TIGR03506">
    <property type="entry name" value="FlgEFG_subfam"/>
    <property type="match status" value="1"/>
</dbReference>
<dbReference type="InterPro" id="IPR001444">
    <property type="entry name" value="Flag_bb_rod_N"/>
</dbReference>
<evidence type="ECO:0000313" key="9">
    <source>
        <dbReference type="Proteomes" id="UP000053235"/>
    </source>
</evidence>
<dbReference type="SUPFAM" id="SSF117143">
    <property type="entry name" value="Flagellar hook protein flgE"/>
    <property type="match status" value="1"/>
</dbReference>
<dbReference type="Pfam" id="PF00460">
    <property type="entry name" value="Flg_bb_rod"/>
    <property type="match status" value="1"/>
</dbReference>
<keyword evidence="3 4" id="KW-0975">Bacterial flagellum</keyword>
<dbReference type="InterPro" id="IPR053967">
    <property type="entry name" value="LlgE_F_G-like_D1"/>
</dbReference>
<comment type="subunit">
    <text evidence="4">The basal body constitutes a major portion of the flagellar organelle and consists of five rings (E,L,P,S, and M) mounted on a central rod. The rod consists of about 26 subunits of FlgG in the distal portion, and FlgB, FlgC and FlgF are thought to build up the proximal portion of the rod with about 6 subunits each.</text>
</comment>
<comment type="similarity">
    <text evidence="2 4">Belongs to the flagella basal body rod proteins family.</text>
</comment>
<evidence type="ECO:0000259" key="6">
    <source>
        <dbReference type="Pfam" id="PF06429"/>
    </source>
</evidence>
<keyword evidence="9" id="KW-1185">Reference proteome</keyword>
<evidence type="ECO:0000256" key="2">
    <source>
        <dbReference type="ARBA" id="ARBA00009677"/>
    </source>
</evidence>
<evidence type="ECO:0000256" key="1">
    <source>
        <dbReference type="ARBA" id="ARBA00004117"/>
    </source>
</evidence>
<evidence type="ECO:0000256" key="3">
    <source>
        <dbReference type="ARBA" id="ARBA00023143"/>
    </source>
</evidence>
<dbReference type="NCBIfam" id="TIGR02490">
    <property type="entry name" value="flgF"/>
    <property type="match status" value="1"/>
</dbReference>
<dbReference type="Pfam" id="PF06429">
    <property type="entry name" value="Flg_bbr_C"/>
    <property type="match status" value="1"/>
</dbReference>
<dbReference type="InterPro" id="IPR019776">
    <property type="entry name" value="Flagellar_basal_body_rod_CS"/>
</dbReference>
<dbReference type="AlphaFoldDB" id="A0A0M7A3H3"/>
<accession>A0A0M7A3H3</accession>
<evidence type="ECO:0000256" key="4">
    <source>
        <dbReference type="RuleBase" id="RU362116"/>
    </source>
</evidence>
<comment type="subcellular location">
    <subcellularLocation>
        <location evidence="1 4">Bacterial flagellum basal body</location>
    </subcellularLocation>
</comment>
<protein>
    <recommendedName>
        <fullName evidence="4">Flagellar basal-body rod protein FlgF</fullName>
    </recommendedName>
</protein>
<dbReference type="PANTHER" id="PTHR30435:SF19">
    <property type="entry name" value="FLAGELLAR BASAL-BODY ROD PROTEIN FLGG"/>
    <property type="match status" value="1"/>
</dbReference>
<dbReference type="PANTHER" id="PTHR30435">
    <property type="entry name" value="FLAGELLAR PROTEIN"/>
    <property type="match status" value="1"/>
</dbReference>
<feature type="domain" description="Flagellar basal-body/hook protein C-terminal" evidence="6">
    <location>
        <begin position="195"/>
        <end position="239"/>
    </location>
</feature>
<gene>
    <name evidence="8" type="primary">flgG_1</name>
    <name evidence="8" type="ORF">LAX5112_01677</name>
</gene>
<organism evidence="8 9">
    <name type="scientific">Roseibium alexandrii</name>
    <dbReference type="NCBI Taxonomy" id="388408"/>
    <lineage>
        <taxon>Bacteria</taxon>
        <taxon>Pseudomonadati</taxon>
        <taxon>Pseudomonadota</taxon>
        <taxon>Alphaproteobacteria</taxon>
        <taxon>Hyphomicrobiales</taxon>
        <taxon>Stappiaceae</taxon>
        <taxon>Roseibium</taxon>
    </lineage>
</organism>
<dbReference type="InterPro" id="IPR012836">
    <property type="entry name" value="FlgF"/>
</dbReference>
<dbReference type="InterPro" id="IPR010930">
    <property type="entry name" value="Flg_bb/hook_C_dom"/>
</dbReference>